<dbReference type="AlphaFoldDB" id="A0A814WPX0"/>
<dbReference type="GO" id="GO:0016491">
    <property type="term" value="F:oxidoreductase activity"/>
    <property type="evidence" value="ECO:0007669"/>
    <property type="project" value="InterPro"/>
</dbReference>
<sequence length="386" mass="42271">MKKIVVIGAGQIGRETACQVAEMGYDVDIINRCANESQATSSADRAEARAIIDKNSLKVVELLNARMTGKLTFKKYTNGEELGVLLREANFVAVCVGRTLNSMSNESKSISHPLQGAVENSNIYQAIGKAIAENAADDVLQSKKNWSKSIERKAEFHAGRICAGGTLLDTIRFKNVVLDYINAKEERATEIIDVYALGSHGYGPYSDQYEIGLMVSTHSGSIRFGGVMKLDGTWTDGDLIPFDQIINYAEKQILMKAAFTQPVYIRDAAGERALHKEAGRSNAVVIKAFLQPELFQGMKLPLAVFSKDKQLFYGGVCTMTESGLFEEIPPSTYLSTQEQEVFNVRIRGIQKVNDAIKTTAPGTSLDTVVALGKQLDLQPQQLIGFI</sequence>
<proteinExistence type="predicted"/>
<evidence type="ECO:0000313" key="2">
    <source>
        <dbReference type="EMBL" id="CAF1208597.1"/>
    </source>
</evidence>
<feature type="domain" description="FAD/NAD(P)-binding" evidence="1">
    <location>
        <begin position="2"/>
        <end position="105"/>
    </location>
</feature>
<name>A0A814WPX0_ADIRI</name>
<evidence type="ECO:0000313" key="5">
    <source>
        <dbReference type="Proteomes" id="UP000663852"/>
    </source>
</evidence>
<dbReference type="PRINTS" id="PR00411">
    <property type="entry name" value="PNDRDTASEI"/>
</dbReference>
<evidence type="ECO:0000259" key="1">
    <source>
        <dbReference type="Pfam" id="PF07992"/>
    </source>
</evidence>
<dbReference type="EMBL" id="CAJNOJ010000153">
    <property type="protein sequence ID" value="CAF1208597.1"/>
    <property type="molecule type" value="Genomic_DNA"/>
</dbReference>
<dbReference type="InterPro" id="IPR036188">
    <property type="entry name" value="FAD/NAD-bd_sf"/>
</dbReference>
<dbReference type="SUPFAM" id="SSF51735">
    <property type="entry name" value="NAD(P)-binding Rossmann-fold domains"/>
    <property type="match status" value="1"/>
</dbReference>
<dbReference type="EMBL" id="CAJNOR010006462">
    <property type="protein sequence ID" value="CAF1596000.1"/>
    <property type="molecule type" value="Genomic_DNA"/>
</dbReference>
<dbReference type="Proteomes" id="UP000663852">
    <property type="component" value="Unassembled WGS sequence"/>
</dbReference>
<dbReference type="InterPro" id="IPR036291">
    <property type="entry name" value="NAD(P)-bd_dom_sf"/>
</dbReference>
<evidence type="ECO:0000313" key="4">
    <source>
        <dbReference type="Proteomes" id="UP000663828"/>
    </source>
</evidence>
<organism evidence="2 5">
    <name type="scientific">Adineta ricciae</name>
    <name type="common">Rotifer</name>
    <dbReference type="NCBI Taxonomy" id="249248"/>
    <lineage>
        <taxon>Eukaryota</taxon>
        <taxon>Metazoa</taxon>
        <taxon>Spiralia</taxon>
        <taxon>Gnathifera</taxon>
        <taxon>Rotifera</taxon>
        <taxon>Eurotatoria</taxon>
        <taxon>Bdelloidea</taxon>
        <taxon>Adinetida</taxon>
        <taxon>Adinetidae</taxon>
        <taxon>Adineta</taxon>
    </lineage>
</organism>
<gene>
    <name evidence="2" type="ORF">EDS130_LOCUS25762</name>
    <name evidence="3" type="ORF">XAT740_LOCUS47106</name>
</gene>
<comment type="caution">
    <text evidence="2">The sequence shown here is derived from an EMBL/GenBank/DDBJ whole genome shotgun (WGS) entry which is preliminary data.</text>
</comment>
<evidence type="ECO:0000313" key="3">
    <source>
        <dbReference type="EMBL" id="CAF1596000.1"/>
    </source>
</evidence>
<dbReference type="Pfam" id="PF07992">
    <property type="entry name" value="Pyr_redox_2"/>
    <property type="match status" value="1"/>
</dbReference>
<dbReference type="InterPro" id="IPR023753">
    <property type="entry name" value="FAD/NAD-binding_dom"/>
</dbReference>
<dbReference type="Proteomes" id="UP000663828">
    <property type="component" value="Unassembled WGS sequence"/>
</dbReference>
<dbReference type="Gene3D" id="3.50.50.60">
    <property type="entry name" value="FAD/NAD(P)-binding domain"/>
    <property type="match status" value="1"/>
</dbReference>
<accession>A0A814WPX0</accession>
<protein>
    <recommendedName>
        <fullName evidence="1">FAD/NAD(P)-binding domain-containing protein</fullName>
    </recommendedName>
</protein>
<reference evidence="2" key="1">
    <citation type="submission" date="2021-02" db="EMBL/GenBank/DDBJ databases">
        <authorList>
            <person name="Nowell W R."/>
        </authorList>
    </citation>
    <scope>NUCLEOTIDE SEQUENCE</scope>
</reference>
<keyword evidence="4" id="KW-1185">Reference proteome</keyword>